<dbReference type="InterPro" id="IPR011697">
    <property type="entry name" value="Peptidase_C26"/>
</dbReference>
<name>A0A2S7K654_9PROT</name>
<dbReference type="OrthoDB" id="9813383at2"/>
<evidence type="ECO:0000256" key="1">
    <source>
        <dbReference type="SAM" id="MobiDB-lite"/>
    </source>
</evidence>
<keyword evidence="2" id="KW-0378">Hydrolase</keyword>
<dbReference type="CDD" id="cd01745">
    <property type="entry name" value="GATase1_2"/>
    <property type="match status" value="1"/>
</dbReference>
<protein>
    <submittedName>
        <fullName evidence="2">Gamma-glutamyl-gamma-aminobutyrate hydrolase</fullName>
    </submittedName>
</protein>
<dbReference type="EMBL" id="PJCH01000005">
    <property type="protein sequence ID" value="PQA87990.1"/>
    <property type="molecule type" value="Genomic_DNA"/>
</dbReference>
<feature type="compositionally biased region" description="Basic and acidic residues" evidence="1">
    <location>
        <begin position="248"/>
        <end position="258"/>
    </location>
</feature>
<dbReference type="PANTHER" id="PTHR43235">
    <property type="entry name" value="GLUTAMINE AMIDOTRANSFERASE PB2B2.05-RELATED"/>
    <property type="match status" value="1"/>
</dbReference>
<evidence type="ECO:0000313" key="3">
    <source>
        <dbReference type="Proteomes" id="UP000239504"/>
    </source>
</evidence>
<dbReference type="Proteomes" id="UP000239504">
    <property type="component" value="Unassembled WGS sequence"/>
</dbReference>
<keyword evidence="3" id="KW-1185">Reference proteome</keyword>
<dbReference type="GO" id="GO:0005829">
    <property type="term" value="C:cytosol"/>
    <property type="evidence" value="ECO:0007669"/>
    <property type="project" value="TreeGrafter"/>
</dbReference>
<gene>
    <name evidence="2" type="ORF">CW354_06545</name>
</gene>
<dbReference type="SUPFAM" id="SSF52317">
    <property type="entry name" value="Class I glutamine amidotransferase-like"/>
    <property type="match status" value="1"/>
</dbReference>
<comment type="caution">
    <text evidence="2">The sequence shown here is derived from an EMBL/GenBank/DDBJ whole genome shotgun (WGS) entry which is preliminary data.</text>
</comment>
<accession>A0A2S7K654</accession>
<proteinExistence type="predicted"/>
<dbReference type="PROSITE" id="PS51273">
    <property type="entry name" value="GATASE_TYPE_1"/>
    <property type="match status" value="1"/>
</dbReference>
<dbReference type="InterPro" id="IPR029062">
    <property type="entry name" value="Class_I_gatase-like"/>
</dbReference>
<reference evidence="2 3" key="1">
    <citation type="submission" date="2017-12" db="EMBL/GenBank/DDBJ databases">
        <authorList>
            <person name="Hurst M.R.H."/>
        </authorList>
    </citation>
    <scope>NUCLEOTIDE SEQUENCE [LARGE SCALE GENOMIC DNA]</scope>
    <source>
        <strain evidence="2 3">SY-3-19</strain>
    </source>
</reference>
<dbReference type="Pfam" id="PF07722">
    <property type="entry name" value="Peptidase_C26"/>
    <property type="match status" value="1"/>
</dbReference>
<dbReference type="Gene3D" id="3.40.50.880">
    <property type="match status" value="1"/>
</dbReference>
<dbReference type="InterPro" id="IPR044668">
    <property type="entry name" value="PuuD-like"/>
</dbReference>
<sequence length="258" mass="29020">MTDKPVIGITKPTHGDFFAYGAIWLAVRLAGGEPLRLTAQHPHTDKWISGLVLGGGADVYPELYDGQPHPQGKYDRERDRMERFWAHRARDERLPVLGICRGAQLLNVVNGGALHGDIARAFPNMDYPSSLPGHVFYRKTIHIEEGSLLRRIIGSATREVNSIHKQAVEKVGEGLVVTAREENGLIQAIEDPEQDFYLGVQFHPEFLTYRKGDMRIFEALVEAARERDRKRKDAIGDAPPPHYSPPHFIDEARELSSD</sequence>
<dbReference type="AlphaFoldDB" id="A0A2S7K654"/>
<evidence type="ECO:0000313" key="2">
    <source>
        <dbReference type="EMBL" id="PQA87990.1"/>
    </source>
</evidence>
<organism evidence="2 3">
    <name type="scientific">Hyphococcus luteus</name>
    <dbReference type="NCBI Taxonomy" id="2058213"/>
    <lineage>
        <taxon>Bacteria</taxon>
        <taxon>Pseudomonadati</taxon>
        <taxon>Pseudomonadota</taxon>
        <taxon>Alphaproteobacteria</taxon>
        <taxon>Parvularculales</taxon>
        <taxon>Parvularculaceae</taxon>
        <taxon>Hyphococcus</taxon>
    </lineage>
</organism>
<dbReference type="GO" id="GO:0006598">
    <property type="term" value="P:polyamine catabolic process"/>
    <property type="evidence" value="ECO:0007669"/>
    <property type="project" value="TreeGrafter"/>
</dbReference>
<dbReference type="RefSeq" id="WP_104829234.1">
    <property type="nucleotide sequence ID" value="NZ_PJCH01000005.1"/>
</dbReference>
<dbReference type="PANTHER" id="PTHR43235:SF1">
    <property type="entry name" value="GLUTAMINE AMIDOTRANSFERASE PB2B2.05-RELATED"/>
    <property type="match status" value="1"/>
</dbReference>
<feature type="region of interest" description="Disordered" evidence="1">
    <location>
        <begin position="228"/>
        <end position="258"/>
    </location>
</feature>
<dbReference type="GO" id="GO:0033969">
    <property type="term" value="F:gamma-glutamyl-gamma-aminobutyrate hydrolase activity"/>
    <property type="evidence" value="ECO:0007669"/>
    <property type="project" value="TreeGrafter"/>
</dbReference>